<evidence type="ECO:0000256" key="2">
    <source>
        <dbReference type="ARBA" id="ARBA00022679"/>
    </source>
</evidence>
<dbReference type="Pfam" id="PF13527">
    <property type="entry name" value="Acetyltransf_9"/>
    <property type="match status" value="1"/>
</dbReference>
<evidence type="ECO:0000256" key="1">
    <source>
        <dbReference type="ARBA" id="ARBA00009213"/>
    </source>
</evidence>
<keyword evidence="3 4" id="KW-0012">Acyltransferase</keyword>
<dbReference type="PANTHER" id="PTHR37817">
    <property type="entry name" value="N-ACETYLTRANSFERASE EIS"/>
    <property type="match status" value="1"/>
</dbReference>
<dbReference type="InterPro" id="IPR016181">
    <property type="entry name" value="Acyl_CoA_acyltransferase"/>
</dbReference>
<feature type="binding site" evidence="4">
    <location>
        <begin position="83"/>
        <end position="85"/>
    </location>
    <ligand>
        <name>acetyl-CoA</name>
        <dbReference type="ChEBI" id="CHEBI:57288"/>
    </ligand>
</feature>
<dbReference type="EMBL" id="JAFEJA010000001">
    <property type="protein sequence ID" value="MBM9620758.1"/>
    <property type="molecule type" value="Genomic_DNA"/>
</dbReference>
<feature type="binding site" evidence="4">
    <location>
        <begin position="91"/>
        <end position="96"/>
    </location>
    <ligand>
        <name>acetyl-CoA</name>
        <dbReference type="ChEBI" id="CHEBI:57288"/>
    </ligand>
</feature>
<dbReference type="Pfam" id="PF13530">
    <property type="entry name" value="SCP2_2"/>
    <property type="match status" value="1"/>
</dbReference>
<dbReference type="InterPro" id="IPR041380">
    <property type="entry name" value="Acetyltransf_17"/>
</dbReference>
<dbReference type="InterPro" id="IPR022902">
    <property type="entry name" value="NAcTrfase_Eis"/>
</dbReference>
<dbReference type="PANTHER" id="PTHR37817:SF1">
    <property type="entry name" value="N-ACETYLTRANSFERASE EIS"/>
    <property type="match status" value="1"/>
</dbReference>
<comment type="caution">
    <text evidence="4">Lacks conserved residue(s) required for the propagation of feature annotation.</text>
</comment>
<dbReference type="InterPro" id="IPR000182">
    <property type="entry name" value="GNAT_dom"/>
</dbReference>
<dbReference type="Gene3D" id="3.30.1050.10">
    <property type="entry name" value="SCP2 sterol-binding domain"/>
    <property type="match status" value="1"/>
</dbReference>
<evidence type="ECO:0000313" key="7">
    <source>
        <dbReference type="Proteomes" id="UP000664109"/>
    </source>
</evidence>
<sequence length="414" mass="44899">MTVDTRPITESEFPGWLRALATGFLRPPLITDEEAESRRAHMDLARMSGAFDDGRCVATYRTFDQRITVPGGARVAATAVTQVTVSPTHRRRGLLSRLMAEGLAGAKERGDALATLIAAEYPIYGRYGFGPAASITEWTVDVPRTGLDGRRALPEGGGRIDLVEGGDVRKTGPALHERLAARRHGMVSRDEHWWNANTGAEPTPPHPWTEPFHAVYRSAGGEPEGLVTYAADDRWGDAKQPLNTATVRDLIAVTPEAERALWHFVCSVDWVTTVRSGYRAADDLLPDLLPDPRAARVRTAADFLWVRVLDTVRALEARTYEAPASLVLEVVDAAGFAGGRFRLATEGGQASCAPTTAAPDLTLDVRELGALYLGDASAVRLSALGLLTEHRQGAVAEADTAFRTARRPWCPDVF</sequence>
<dbReference type="InterPro" id="IPR025559">
    <property type="entry name" value="Eis_dom"/>
</dbReference>
<dbReference type="SUPFAM" id="SSF55718">
    <property type="entry name" value="SCP-like"/>
    <property type="match status" value="1"/>
</dbReference>
<evidence type="ECO:0000259" key="5">
    <source>
        <dbReference type="PROSITE" id="PS51186"/>
    </source>
</evidence>
<dbReference type="Gene3D" id="3.40.630.30">
    <property type="match status" value="2"/>
</dbReference>
<keyword evidence="7" id="KW-1185">Reference proteome</keyword>
<name>A0ABS2UTZ4_9ACTN</name>
<reference evidence="6 7" key="1">
    <citation type="journal article" date="2016" name="Arch. Microbiol.">
        <title>Streptomyces zhihengii sp. nov., isolated from rhizospheric soil of Psammosilene tunicoides.</title>
        <authorList>
            <person name="Huang M.J."/>
            <person name="Fei J.J."/>
            <person name="Salam N."/>
            <person name="Kim C.J."/>
            <person name="Hozzein W.N."/>
            <person name="Xiao M."/>
            <person name="Huang H.Q."/>
            <person name="Li W.J."/>
        </authorList>
    </citation>
    <scope>NUCLEOTIDE SEQUENCE [LARGE SCALE GENOMIC DNA]</scope>
    <source>
        <strain evidence="6 7">YIM T102</strain>
    </source>
</reference>
<feature type="active site" description="Proton acceptor; via carboxylate" evidence="4">
    <location>
        <position position="414"/>
    </location>
</feature>
<feature type="domain" description="N-acetyltransferase" evidence="5">
    <location>
        <begin position="3"/>
        <end position="154"/>
    </location>
</feature>
<dbReference type="SUPFAM" id="SSF55729">
    <property type="entry name" value="Acyl-CoA N-acyltransferases (Nat)"/>
    <property type="match status" value="1"/>
</dbReference>
<comment type="caution">
    <text evidence="6">The sequence shown here is derived from an EMBL/GenBank/DDBJ whole genome shotgun (WGS) entry which is preliminary data.</text>
</comment>
<comment type="similarity">
    <text evidence="1 4">Belongs to the acetyltransferase Eis family.</text>
</comment>
<comment type="subunit">
    <text evidence="4">Homohexamer; trimer of dimers.</text>
</comment>
<dbReference type="Proteomes" id="UP000664109">
    <property type="component" value="Unassembled WGS sequence"/>
</dbReference>
<evidence type="ECO:0000313" key="6">
    <source>
        <dbReference type="EMBL" id="MBM9620758.1"/>
    </source>
</evidence>
<dbReference type="RefSeq" id="WP_205374706.1">
    <property type="nucleotide sequence ID" value="NZ_JAFEJA010000001.1"/>
</dbReference>
<keyword evidence="2 4" id="KW-0808">Transferase</keyword>
<evidence type="ECO:0000256" key="3">
    <source>
        <dbReference type="ARBA" id="ARBA00023315"/>
    </source>
</evidence>
<dbReference type="NCBIfam" id="NF002367">
    <property type="entry name" value="PRK01346.1-4"/>
    <property type="match status" value="1"/>
</dbReference>
<proteinExistence type="inferred from homology"/>
<accession>A0ABS2UTZ4</accession>
<evidence type="ECO:0000256" key="4">
    <source>
        <dbReference type="HAMAP-Rule" id="MF_01812"/>
    </source>
</evidence>
<feature type="active site" description="Proton donor" evidence="4">
    <location>
        <position position="124"/>
    </location>
</feature>
<dbReference type="CDD" id="cd04301">
    <property type="entry name" value="NAT_SF"/>
    <property type="match status" value="1"/>
</dbReference>
<organism evidence="6 7">
    <name type="scientific">Streptomyces zhihengii</name>
    <dbReference type="NCBI Taxonomy" id="1818004"/>
    <lineage>
        <taxon>Bacteria</taxon>
        <taxon>Bacillati</taxon>
        <taxon>Actinomycetota</taxon>
        <taxon>Actinomycetes</taxon>
        <taxon>Kitasatosporales</taxon>
        <taxon>Streptomycetaceae</taxon>
        <taxon>Streptomyces</taxon>
    </lineage>
</organism>
<dbReference type="Pfam" id="PF17668">
    <property type="entry name" value="Acetyltransf_17"/>
    <property type="match status" value="1"/>
</dbReference>
<dbReference type="InterPro" id="IPR051554">
    <property type="entry name" value="Acetyltransferase_Eis"/>
</dbReference>
<gene>
    <name evidence="6" type="ORF">JE024_18870</name>
</gene>
<dbReference type="InterPro" id="IPR036527">
    <property type="entry name" value="SCP2_sterol-bd_dom_sf"/>
</dbReference>
<dbReference type="HAMAP" id="MF_01812">
    <property type="entry name" value="Eis"/>
    <property type="match status" value="1"/>
</dbReference>
<protein>
    <submittedName>
        <fullName evidence="6">GNAT family N-acetyltransferase</fullName>
    </submittedName>
</protein>
<dbReference type="PROSITE" id="PS51186">
    <property type="entry name" value="GNAT"/>
    <property type="match status" value="1"/>
</dbReference>